<keyword evidence="2" id="KW-1185">Reference proteome</keyword>
<dbReference type="EMBL" id="JFKB01000002">
    <property type="protein sequence ID" value="OSQ49539.1"/>
    <property type="molecule type" value="Genomic_DNA"/>
</dbReference>
<gene>
    <name evidence="1" type="ORF">TALK_04135</name>
</gene>
<protein>
    <recommendedName>
        <fullName evidence="3">Solute-binding protein family 3/N-terminal domain-containing protein</fullName>
    </recommendedName>
</protein>
<dbReference type="STRING" id="1293890.TALK_04135"/>
<evidence type="ECO:0008006" key="3">
    <source>
        <dbReference type="Google" id="ProtNLM"/>
    </source>
</evidence>
<accession>A0A1Y2LEN1</accession>
<organism evidence="1 2">
    <name type="scientific">Thalassospira alkalitolerans</name>
    <dbReference type="NCBI Taxonomy" id="1293890"/>
    <lineage>
        <taxon>Bacteria</taxon>
        <taxon>Pseudomonadati</taxon>
        <taxon>Pseudomonadota</taxon>
        <taxon>Alphaproteobacteria</taxon>
        <taxon>Rhodospirillales</taxon>
        <taxon>Thalassospiraceae</taxon>
        <taxon>Thalassospira</taxon>
    </lineage>
</organism>
<reference evidence="1 2" key="1">
    <citation type="submission" date="2014-03" db="EMBL/GenBank/DDBJ databases">
        <title>The draft genome sequence of Thalassospira alkalitolerans JCM 18968.</title>
        <authorList>
            <person name="Lai Q."/>
            <person name="Shao Z."/>
        </authorList>
    </citation>
    <scope>NUCLEOTIDE SEQUENCE [LARGE SCALE GENOMIC DNA]</scope>
    <source>
        <strain evidence="1 2">JCM 18968</strain>
    </source>
</reference>
<dbReference type="Proteomes" id="UP000193396">
    <property type="component" value="Unassembled WGS sequence"/>
</dbReference>
<dbReference type="SUPFAM" id="SSF53850">
    <property type="entry name" value="Periplasmic binding protein-like II"/>
    <property type="match status" value="1"/>
</dbReference>
<sequence>MNEIDDKGMAMRAAPWILSAVLILCAVPLRAQAKDVRLCYDNWSPYAYEDHGVARGLAVEIATEFLSDAGYSVTFVQMPLARCHFSVHYGAMDGVLLDDQMASEDGDLLTSAVSLASRVTVAVVRTSSKLESYQGAHSLDNTNWLKVIGRTYPPEILANETMHPVRVAEYAKGFEMLKRAYVDVLFTDLAHLRFENTDQASLSSSKVLLPAINVSERYLSLRVGLEPIMEDFDREMSRGLLTGVVDEIYHRHLGFSRVGFARYVGMSDVAIANPAGLIVQ</sequence>
<evidence type="ECO:0000313" key="2">
    <source>
        <dbReference type="Proteomes" id="UP000193396"/>
    </source>
</evidence>
<comment type="caution">
    <text evidence="1">The sequence shown here is derived from an EMBL/GenBank/DDBJ whole genome shotgun (WGS) entry which is preliminary data.</text>
</comment>
<dbReference type="AlphaFoldDB" id="A0A1Y2LEN1"/>
<name>A0A1Y2LEN1_9PROT</name>
<proteinExistence type="predicted"/>
<evidence type="ECO:0000313" key="1">
    <source>
        <dbReference type="EMBL" id="OSQ49539.1"/>
    </source>
</evidence>
<dbReference type="Gene3D" id="3.40.190.10">
    <property type="entry name" value="Periplasmic binding protein-like II"/>
    <property type="match status" value="2"/>
</dbReference>